<dbReference type="EMBL" id="HG793166">
    <property type="protein sequence ID" value="CRL29111.1"/>
    <property type="molecule type" value="Genomic_DNA"/>
</dbReference>
<proteinExistence type="inferred from homology"/>
<dbReference type="STRING" id="1429867.A0A0G4PSJ2"/>
<reference evidence="7 8" key="1">
    <citation type="journal article" date="2014" name="Nat. Commun.">
        <title>Multiple recent horizontal transfers of a large genomic region in cheese making fungi.</title>
        <authorList>
            <person name="Cheeseman K."/>
            <person name="Ropars J."/>
            <person name="Renault P."/>
            <person name="Dupont J."/>
            <person name="Gouzy J."/>
            <person name="Branca A."/>
            <person name="Abraham A.L."/>
            <person name="Ceppi M."/>
            <person name="Conseiller E."/>
            <person name="Debuchy R."/>
            <person name="Malagnac F."/>
            <person name="Goarin A."/>
            <person name="Silar P."/>
            <person name="Lacoste S."/>
            <person name="Sallet E."/>
            <person name="Bensimon A."/>
            <person name="Giraud T."/>
            <person name="Brygoo Y."/>
        </authorList>
    </citation>
    <scope>NUCLEOTIDE SEQUENCE [LARGE SCALE GENOMIC DNA]</scope>
    <source>
        <strain evidence="8">FM 013</strain>
    </source>
</reference>
<dbReference type="InterPro" id="IPR039781">
    <property type="entry name" value="Rad21/Rec8-like"/>
</dbReference>
<comment type="similarity">
    <text evidence="2">Belongs to the rad21 family.</text>
</comment>
<dbReference type="PANTHER" id="PTHR12585">
    <property type="entry name" value="SCC1 / RAD21 FAMILY MEMBER"/>
    <property type="match status" value="1"/>
</dbReference>
<sequence>MFYSETLLSKTGPLARVWLSANIERKLSKSHILQSDIESSVNAIVDQGQAPMALRLSGQLLLGVVRIYSRKARYLLDDCNEALMKIKMAFRLTNNNDLTSTVVAPGGITLPDVLTESDLFTNLDTSLLFPQTLDLEPAAKRPGGMDFGSQFLPDSSFRRSVSQEPARLEDPSLVDLDLGEDELPLGNDPTMEIGRDAPAPRPVEEDLFNDAGKFNDDDDLGLDLGDDDALDKMDLGDDVHDNLNDLLPDAPMDFNNDDDFGGGGETPRAADNRFDRDSESPLSDAGSDQMNQLEEEFNRDVSATPDAVSAQQGQRTKRQKLMGLDKEVAISSSKIKDQQNDRSSILRPASFLPRDPVLLTLMTRQQNGNFVSSVFGEDRGRGWAPELRGMLSLDSVKKAGELKRKRDSGISDMDVAAVDVPALELGDEEAIVPIDEGIALDTTMNLRSEIEFPGDDEDHVLHLSDDEGNNQPMDELDDTMAHPVDTEPVSMGTKHAVHILREKLGSPTTQQKKSVLFQDLLPEQRSSKADATKMFFEVLVLATKDAVKVDQGAKSIGGPLKIAGKQALWGSWAEENASGAMSQLSQAL</sequence>
<dbReference type="GO" id="GO:0005634">
    <property type="term" value="C:nucleus"/>
    <property type="evidence" value="ECO:0007669"/>
    <property type="project" value="UniProtKB-SubCell"/>
</dbReference>
<evidence type="ECO:0000256" key="3">
    <source>
        <dbReference type="ARBA" id="ARBA00023242"/>
    </source>
</evidence>
<feature type="region of interest" description="Disordered" evidence="4">
    <location>
        <begin position="178"/>
        <end position="220"/>
    </location>
</feature>
<evidence type="ECO:0000256" key="2">
    <source>
        <dbReference type="ARBA" id="ARBA00009870"/>
    </source>
</evidence>
<evidence type="ECO:0000259" key="5">
    <source>
        <dbReference type="Pfam" id="PF04824"/>
    </source>
</evidence>
<dbReference type="GO" id="GO:1990414">
    <property type="term" value="P:replication-born double-strand break repair via sister chromatid exchange"/>
    <property type="evidence" value="ECO:0007669"/>
    <property type="project" value="TreeGrafter"/>
</dbReference>
<dbReference type="Pfam" id="PF04825">
    <property type="entry name" value="Rad21_Rec8_N"/>
    <property type="match status" value="1"/>
</dbReference>
<dbReference type="Gene3D" id="1.10.10.580">
    <property type="entry name" value="Structural maintenance of chromosome 1. Chain E"/>
    <property type="match status" value="1"/>
</dbReference>
<accession>A0A0G4PSJ2</accession>
<name>A0A0G4PSJ2_PENC3</name>
<dbReference type="AlphaFoldDB" id="A0A0G4PSJ2"/>
<dbReference type="CDD" id="cd21788">
    <property type="entry name" value="Rad21_Rec8_M_SpRad21p-like"/>
    <property type="match status" value="1"/>
</dbReference>
<evidence type="ECO:0000256" key="4">
    <source>
        <dbReference type="SAM" id="MobiDB-lite"/>
    </source>
</evidence>
<dbReference type="InterPro" id="IPR023093">
    <property type="entry name" value="ScpA-like_C"/>
</dbReference>
<dbReference type="InterPro" id="IPR006909">
    <property type="entry name" value="Rad21/Rec8_C_eu"/>
</dbReference>
<feature type="domain" description="Rad21/Rec8-like protein C-terminal eukaryotic" evidence="5">
    <location>
        <begin position="514"/>
        <end position="553"/>
    </location>
</feature>
<organism evidence="7 8">
    <name type="scientific">Penicillium camemberti (strain FM 013)</name>
    <dbReference type="NCBI Taxonomy" id="1429867"/>
    <lineage>
        <taxon>Eukaryota</taxon>
        <taxon>Fungi</taxon>
        <taxon>Dikarya</taxon>
        <taxon>Ascomycota</taxon>
        <taxon>Pezizomycotina</taxon>
        <taxon>Eurotiomycetes</taxon>
        <taxon>Eurotiomycetidae</taxon>
        <taxon>Eurotiales</taxon>
        <taxon>Aspergillaceae</taxon>
        <taxon>Penicillium</taxon>
    </lineage>
</organism>
<gene>
    <name evidence="7" type="ORF">PCAMFM013_S033g000031</name>
</gene>
<dbReference type="InterPro" id="IPR036390">
    <property type="entry name" value="WH_DNA-bd_sf"/>
</dbReference>
<feature type="domain" description="Rad21/Rec8-like protein N-terminal" evidence="6">
    <location>
        <begin position="1"/>
        <end position="99"/>
    </location>
</feature>
<keyword evidence="8" id="KW-1185">Reference proteome</keyword>
<dbReference type="SUPFAM" id="SSF46785">
    <property type="entry name" value="Winged helix' DNA-binding domain"/>
    <property type="match status" value="1"/>
</dbReference>
<keyword evidence="3" id="KW-0539">Nucleus</keyword>
<dbReference type="InterPro" id="IPR006910">
    <property type="entry name" value="Rad21_Rec8_N"/>
</dbReference>
<feature type="region of interest" description="Disordered" evidence="4">
    <location>
        <begin position="244"/>
        <end position="324"/>
    </location>
</feature>
<comment type="subcellular location">
    <subcellularLocation>
        <location evidence="1">Nucleus</location>
    </subcellularLocation>
</comment>
<dbReference type="Pfam" id="PF04824">
    <property type="entry name" value="Rad21_Rec8"/>
    <property type="match status" value="1"/>
</dbReference>
<evidence type="ECO:0000256" key="1">
    <source>
        <dbReference type="ARBA" id="ARBA00004123"/>
    </source>
</evidence>
<dbReference type="PANTHER" id="PTHR12585:SF69">
    <property type="entry name" value="FI11703P"/>
    <property type="match status" value="1"/>
</dbReference>
<dbReference type="GO" id="GO:0003682">
    <property type="term" value="F:chromatin binding"/>
    <property type="evidence" value="ECO:0007669"/>
    <property type="project" value="TreeGrafter"/>
</dbReference>
<evidence type="ECO:0000259" key="6">
    <source>
        <dbReference type="Pfam" id="PF04825"/>
    </source>
</evidence>
<dbReference type="GO" id="GO:0030892">
    <property type="term" value="C:mitotic cohesin complex"/>
    <property type="evidence" value="ECO:0007669"/>
    <property type="project" value="TreeGrafter"/>
</dbReference>
<evidence type="ECO:0000313" key="8">
    <source>
        <dbReference type="Proteomes" id="UP000053732"/>
    </source>
</evidence>
<dbReference type="Proteomes" id="UP000053732">
    <property type="component" value="Unassembled WGS sequence"/>
</dbReference>
<protein>
    <submittedName>
        <fullName evidence="7">Rad21/Rec8 like protein, C-terminal</fullName>
    </submittedName>
</protein>
<dbReference type="FunFam" id="1.10.10.580:FF:000004">
    <property type="entry name" value="Double-strand-break repair protein rad21"/>
    <property type="match status" value="1"/>
</dbReference>
<feature type="compositionally biased region" description="Basic and acidic residues" evidence="4">
    <location>
        <begin position="268"/>
        <end position="279"/>
    </location>
</feature>
<evidence type="ECO:0000313" key="7">
    <source>
        <dbReference type="EMBL" id="CRL29111.1"/>
    </source>
</evidence>
<dbReference type="GO" id="GO:0007064">
    <property type="term" value="P:mitotic sister chromatid cohesion"/>
    <property type="evidence" value="ECO:0007669"/>
    <property type="project" value="TreeGrafter"/>
</dbReference>